<dbReference type="HOGENOM" id="CLU_1537599_0_0_9"/>
<feature type="domain" description="Thioredoxin-like fold" evidence="1">
    <location>
        <begin position="96"/>
        <end position="170"/>
    </location>
</feature>
<dbReference type="EMBL" id="CP000860">
    <property type="protein sequence ID" value="ACA60122.1"/>
    <property type="molecule type" value="Genomic_DNA"/>
</dbReference>
<gene>
    <name evidence="2" type="ordered locus">Daud_1620</name>
</gene>
<dbReference type="NCBIfam" id="TIGR00412">
    <property type="entry name" value="redox_disulf_2"/>
    <property type="match status" value="1"/>
</dbReference>
<dbReference type="PANTHER" id="PTHR36450:SF1">
    <property type="entry name" value="THIOREDOXIN"/>
    <property type="match status" value="1"/>
</dbReference>
<dbReference type="Proteomes" id="UP000008544">
    <property type="component" value="Chromosome"/>
</dbReference>
<dbReference type="Gene3D" id="3.40.30.10">
    <property type="entry name" value="Glutaredoxin"/>
    <property type="match status" value="1"/>
</dbReference>
<reference evidence="3" key="1">
    <citation type="submission" date="2007-10" db="EMBL/GenBank/DDBJ databases">
        <title>Complete sequence of chromosome of Desulforudis audaxviator MP104C.</title>
        <authorList>
            <person name="Copeland A."/>
            <person name="Lucas S."/>
            <person name="Lapidus A."/>
            <person name="Barry K."/>
            <person name="Glavina del Rio T."/>
            <person name="Dalin E."/>
            <person name="Tice H."/>
            <person name="Bruce D."/>
            <person name="Pitluck S."/>
            <person name="Lowry S.R."/>
            <person name="Larimer F."/>
            <person name="Land M.L."/>
            <person name="Hauser L."/>
            <person name="Kyrpides N."/>
            <person name="Ivanova N.N."/>
            <person name="Richardson P."/>
        </authorList>
    </citation>
    <scope>NUCLEOTIDE SEQUENCE [LARGE SCALE GENOMIC DNA]</scope>
    <source>
        <strain evidence="3">MP104C</strain>
    </source>
</reference>
<evidence type="ECO:0000313" key="3">
    <source>
        <dbReference type="Proteomes" id="UP000008544"/>
    </source>
</evidence>
<evidence type="ECO:0000313" key="2">
    <source>
        <dbReference type="EMBL" id="ACA60122.1"/>
    </source>
</evidence>
<proteinExistence type="predicted"/>
<organism evidence="2 3">
    <name type="scientific">Desulforudis audaxviator (strain MP104C)</name>
    <dbReference type="NCBI Taxonomy" id="477974"/>
    <lineage>
        <taxon>Bacteria</taxon>
        <taxon>Bacillati</taxon>
        <taxon>Bacillota</taxon>
        <taxon>Clostridia</taxon>
        <taxon>Thermoanaerobacterales</taxon>
        <taxon>Candidatus Desulforudaceae</taxon>
        <taxon>Candidatus Desulforudis</taxon>
    </lineage>
</organism>
<sequence>MFFKKKDEPGKAEATQVNIGGVRVGIIGIDDALEAVKKLDLKTDREIGNALVELLRPNNYIPEAALDEYRADLARYYRIRMGLPVEKRAPVPGLLEIKVLGPGCSRCKQVFELVRDVVAEEGIAADLEYVDDIAEFANYGVLITPALLINGEVKLAGKAPTRNQLVAWLKEANS</sequence>
<keyword evidence="3" id="KW-1185">Reference proteome</keyword>
<dbReference type="Pfam" id="PF13192">
    <property type="entry name" value="Thioredoxin_3"/>
    <property type="match status" value="1"/>
</dbReference>
<dbReference type="InterPro" id="IPR012336">
    <property type="entry name" value="Thioredoxin-like_fold"/>
</dbReference>
<dbReference type="AlphaFoldDB" id="B1I554"/>
<name>B1I554_DESAP</name>
<reference evidence="2 3" key="2">
    <citation type="journal article" date="2008" name="Science">
        <title>Environmental genomics reveals a single-species ecosystem deep within Earth.</title>
        <authorList>
            <person name="Chivian D."/>
            <person name="Brodie E.L."/>
            <person name="Alm E.J."/>
            <person name="Culley D.E."/>
            <person name="Dehal P.S."/>
            <person name="Desantis T.Z."/>
            <person name="Gihring T.M."/>
            <person name="Lapidus A."/>
            <person name="Lin L.H."/>
            <person name="Lowry S.R."/>
            <person name="Moser D.P."/>
            <person name="Richardson P.M."/>
            <person name="Southam G."/>
            <person name="Wanger G."/>
            <person name="Pratt L.M."/>
            <person name="Andersen G.L."/>
            <person name="Hazen T.C."/>
            <person name="Brockman F.J."/>
            <person name="Arkin A.P."/>
            <person name="Onstott T.C."/>
        </authorList>
    </citation>
    <scope>NUCLEOTIDE SEQUENCE [LARGE SCALE GENOMIC DNA]</scope>
    <source>
        <strain evidence="2 3">MP104C</strain>
    </source>
</reference>
<dbReference type="InterPro" id="IPR005243">
    <property type="entry name" value="THIRX-like_proc"/>
</dbReference>
<dbReference type="KEGG" id="dau:Daud_1620"/>
<evidence type="ECO:0000259" key="1">
    <source>
        <dbReference type="Pfam" id="PF13192"/>
    </source>
</evidence>
<dbReference type="eggNOG" id="COG0526">
    <property type="taxonomic scope" value="Bacteria"/>
</dbReference>
<dbReference type="PANTHER" id="PTHR36450">
    <property type="entry name" value="THIOREDOXIN"/>
    <property type="match status" value="1"/>
</dbReference>
<dbReference type="STRING" id="477974.Daud_1620"/>
<dbReference type="RefSeq" id="WP_012302703.1">
    <property type="nucleotide sequence ID" value="NC_010424.1"/>
</dbReference>
<protein>
    <submittedName>
        <fullName evidence="2">Redox-active disulfide protein 2</fullName>
    </submittedName>
</protein>
<dbReference type="SUPFAM" id="SSF52833">
    <property type="entry name" value="Thioredoxin-like"/>
    <property type="match status" value="1"/>
</dbReference>
<dbReference type="InterPro" id="IPR036249">
    <property type="entry name" value="Thioredoxin-like_sf"/>
</dbReference>
<accession>B1I554</accession>